<organism evidence="4 5">
    <name type="scientific">Triparma strigata</name>
    <dbReference type="NCBI Taxonomy" id="1606541"/>
    <lineage>
        <taxon>Eukaryota</taxon>
        <taxon>Sar</taxon>
        <taxon>Stramenopiles</taxon>
        <taxon>Ochrophyta</taxon>
        <taxon>Bolidophyceae</taxon>
        <taxon>Parmales</taxon>
        <taxon>Triparmaceae</taxon>
        <taxon>Triparma</taxon>
    </lineage>
</organism>
<dbReference type="Proteomes" id="UP001165085">
    <property type="component" value="Unassembled WGS sequence"/>
</dbReference>
<feature type="region of interest" description="Disordered" evidence="3">
    <location>
        <begin position="22"/>
        <end position="110"/>
    </location>
</feature>
<dbReference type="OrthoDB" id="342730at2759"/>
<dbReference type="PANTHER" id="PTHR24104:SF25">
    <property type="entry name" value="PROTEIN LIN-41"/>
    <property type="match status" value="1"/>
</dbReference>
<dbReference type="GO" id="GO:0000209">
    <property type="term" value="P:protein polyubiquitination"/>
    <property type="evidence" value="ECO:0007669"/>
    <property type="project" value="TreeGrafter"/>
</dbReference>
<keyword evidence="5" id="KW-1185">Reference proteome</keyword>
<dbReference type="InterPro" id="IPR001258">
    <property type="entry name" value="NHL_repeat"/>
</dbReference>
<sequence length="747" mass="82062">MAVPDTPESPISVSSRLTLLRTAVSSSSPSRSSYRAIVDPIVDEKEEKEEKEEKIVEEKTPKKSKKKRKKKDKPSLPQAATPAPAPTPAMPTKREIPPPPPPAPSSSSAPLTLKHLKSLSPDIVKAPTGICVLPNGKLSFACPKKPIFLTADCKTTKQPNKLPKLSLPSSLCCDTSSFYVTDSKTHKVTRLSLRTMKGTNQTGSLGSGPCQFQFPRGSCVIHNHLFVSDCNNHRVQRLSKTLLEHQITFGSIGSGAGELRYPHGLAGHETSGSDDPSRHRYELIVCDTQNHRLQFFNVDDGSFVRQVGEYGTGSLQFEEPKGVKSKHGYIFVAEKRRIQVLNGEFGSHQIIPVEGANVVLDSIDFGHGKEQKCYACDGQNSKIHVFGIENIPVKNPHSPPAKKANNKESAPAPSQPATPVIASVARTLHMGDILSYLYDLLGMSGFMRIASVCKIWNGVTSTKLAQLSQLKWVDKIEGFEYPTYICFDKRGGEDSLVVSSTELIKYNTAAKSTDVMANSGNSAFNVKQPRGLSMNGDGMMYVCDSRNHRMQRWDMKKNRDEEDYVKNTRVATDPKGPLESPEGVVEWKGRIYVSDKGKCNVAVYDLELTRLEHFSSKGNGEGQLCDPGGLDVVEVEGEDRLYVADCSNHRVACFSLSGNFIVNLGKQGRQPGNFQLPSDVKGVRNFLVVSEQKRIQVLGFDGTPMQVLGIQGVGCLWGLTVRNEKEVWVGDGVARCIHQLECTKEIH</sequence>
<dbReference type="PROSITE" id="PS51125">
    <property type="entry name" value="NHL"/>
    <property type="match status" value="1"/>
</dbReference>
<feature type="region of interest" description="Disordered" evidence="3">
    <location>
        <begin position="392"/>
        <end position="417"/>
    </location>
</feature>
<dbReference type="GO" id="GO:0008270">
    <property type="term" value="F:zinc ion binding"/>
    <property type="evidence" value="ECO:0007669"/>
    <property type="project" value="UniProtKB-KW"/>
</dbReference>
<dbReference type="SUPFAM" id="SSF101898">
    <property type="entry name" value="NHL repeat"/>
    <property type="match status" value="1"/>
</dbReference>
<evidence type="ECO:0008006" key="6">
    <source>
        <dbReference type="Google" id="ProtNLM"/>
    </source>
</evidence>
<dbReference type="SUPFAM" id="SSF63829">
    <property type="entry name" value="Calcium-dependent phosphotriesterase"/>
    <property type="match status" value="1"/>
</dbReference>
<feature type="repeat" description="NHL" evidence="2">
    <location>
        <begin position="611"/>
        <end position="657"/>
    </location>
</feature>
<dbReference type="InterPro" id="IPR011042">
    <property type="entry name" value="6-blade_b-propeller_TolB-like"/>
</dbReference>
<feature type="compositionally biased region" description="Basic and acidic residues" evidence="3">
    <location>
        <begin position="51"/>
        <end position="61"/>
    </location>
</feature>
<dbReference type="InterPro" id="IPR050952">
    <property type="entry name" value="TRIM-NHL_E3_ligases"/>
</dbReference>
<comment type="caution">
    <text evidence="4">The sequence shown here is derived from an EMBL/GenBank/DDBJ whole genome shotgun (WGS) entry which is preliminary data.</text>
</comment>
<dbReference type="CDD" id="cd05819">
    <property type="entry name" value="NHL"/>
    <property type="match status" value="2"/>
</dbReference>
<feature type="compositionally biased region" description="Basic residues" evidence="3">
    <location>
        <begin position="62"/>
        <end position="72"/>
    </location>
</feature>
<dbReference type="GO" id="GO:0061630">
    <property type="term" value="F:ubiquitin protein ligase activity"/>
    <property type="evidence" value="ECO:0007669"/>
    <property type="project" value="TreeGrafter"/>
</dbReference>
<protein>
    <recommendedName>
        <fullName evidence="6">NHL repeat-containing protein</fullName>
    </recommendedName>
</protein>
<dbReference type="AlphaFoldDB" id="A0A9W7BPV0"/>
<evidence type="ECO:0000256" key="1">
    <source>
        <dbReference type="ARBA" id="ARBA00022737"/>
    </source>
</evidence>
<dbReference type="Gene3D" id="2.120.10.30">
    <property type="entry name" value="TolB, C-terminal domain"/>
    <property type="match status" value="3"/>
</dbReference>
<proteinExistence type="predicted"/>
<gene>
    <name evidence="4" type="ORF">TrST_g12626</name>
</gene>
<keyword evidence="1" id="KW-0677">Repeat</keyword>
<evidence type="ECO:0000313" key="4">
    <source>
        <dbReference type="EMBL" id="GMH94559.1"/>
    </source>
</evidence>
<dbReference type="PANTHER" id="PTHR24104">
    <property type="entry name" value="E3 UBIQUITIN-PROTEIN LIGASE NHLRC1-RELATED"/>
    <property type="match status" value="1"/>
</dbReference>
<dbReference type="Gene3D" id="2.40.10.500">
    <property type="match status" value="1"/>
</dbReference>
<dbReference type="GO" id="GO:0043161">
    <property type="term" value="P:proteasome-mediated ubiquitin-dependent protein catabolic process"/>
    <property type="evidence" value="ECO:0007669"/>
    <property type="project" value="TreeGrafter"/>
</dbReference>
<evidence type="ECO:0000256" key="3">
    <source>
        <dbReference type="SAM" id="MobiDB-lite"/>
    </source>
</evidence>
<evidence type="ECO:0000313" key="5">
    <source>
        <dbReference type="Proteomes" id="UP001165085"/>
    </source>
</evidence>
<dbReference type="EMBL" id="BRXY01000432">
    <property type="protein sequence ID" value="GMH94559.1"/>
    <property type="molecule type" value="Genomic_DNA"/>
</dbReference>
<accession>A0A9W7BPV0</accession>
<name>A0A9W7BPV0_9STRA</name>
<reference evidence="5" key="1">
    <citation type="journal article" date="2023" name="Commun. Biol.">
        <title>Genome analysis of Parmales, the sister group of diatoms, reveals the evolutionary specialization of diatoms from phago-mixotrophs to photoautotrophs.</title>
        <authorList>
            <person name="Ban H."/>
            <person name="Sato S."/>
            <person name="Yoshikawa S."/>
            <person name="Yamada K."/>
            <person name="Nakamura Y."/>
            <person name="Ichinomiya M."/>
            <person name="Sato N."/>
            <person name="Blanc-Mathieu R."/>
            <person name="Endo H."/>
            <person name="Kuwata A."/>
            <person name="Ogata H."/>
        </authorList>
    </citation>
    <scope>NUCLEOTIDE SEQUENCE [LARGE SCALE GENOMIC DNA]</scope>
    <source>
        <strain evidence="5">NIES 3701</strain>
    </source>
</reference>
<evidence type="ECO:0000256" key="2">
    <source>
        <dbReference type="PROSITE-ProRule" id="PRU00504"/>
    </source>
</evidence>